<gene>
    <name evidence="11" type="ORF">RB653_009707</name>
</gene>
<dbReference type="GO" id="GO:0006886">
    <property type="term" value="P:intracellular protein transport"/>
    <property type="evidence" value="ECO:0007669"/>
    <property type="project" value="UniProtKB-UniRule"/>
</dbReference>
<dbReference type="PANTHER" id="PTHR13768">
    <property type="entry name" value="SOLUBLE NSF ATTACHMENT PROTEIN SNAP"/>
    <property type="match status" value="1"/>
</dbReference>
<dbReference type="GO" id="GO:0005483">
    <property type="term" value="F:soluble NSF attachment protein activity"/>
    <property type="evidence" value="ECO:0007669"/>
    <property type="project" value="TreeGrafter"/>
</dbReference>
<accession>A0AAN7YT45</accession>
<dbReference type="GO" id="GO:0016192">
    <property type="term" value="P:vesicle-mediated transport"/>
    <property type="evidence" value="ECO:0007669"/>
    <property type="project" value="UniProtKB-KW"/>
</dbReference>
<evidence type="ECO:0000256" key="1">
    <source>
        <dbReference type="ARBA" id="ARBA00004170"/>
    </source>
</evidence>
<evidence type="ECO:0000256" key="5">
    <source>
        <dbReference type="ARBA" id="ARBA00022927"/>
    </source>
</evidence>
<dbReference type="Proteomes" id="UP001344447">
    <property type="component" value="Unassembled WGS sequence"/>
</dbReference>
<dbReference type="InterPro" id="IPR000744">
    <property type="entry name" value="NSF_attach"/>
</dbReference>
<dbReference type="GO" id="GO:0031201">
    <property type="term" value="C:SNARE complex"/>
    <property type="evidence" value="ECO:0007669"/>
    <property type="project" value="TreeGrafter"/>
</dbReference>
<evidence type="ECO:0000256" key="6">
    <source>
        <dbReference type="ARBA" id="ARBA00023136"/>
    </source>
</evidence>
<keyword evidence="3 9" id="KW-0813">Transport</keyword>
<keyword evidence="12" id="KW-1185">Reference proteome</keyword>
<sequence>MSDKLKTNKKIEGETFMKEGDKLSKTNIFRWKADWDSAALAYEKAANAFRSAKIYDSAKYCFLRLSLCQTHMDVYYLAAKSMENASAMAKELKEIQECANLLLESCKLYRTNGNSFQAADTMTKAAKLLEDIDLDQTIKLLTDACELFELDDKDHFSGDTFKQTISMLLKHKKFTEAVDLMVLQNRVFVKLEQNHDLHKSCLSVITILLATDDIVGAKKHYEQFLDYPSFLHSQEGTTAQELITAFDNHDVDGVKKIVSRHIFNFLDNQVAKISKNLSISKDSLNPIIKSTAPPPQYNTTTTNNNNNNYNNPSTHQDDDEDVL</sequence>
<dbReference type="AlphaFoldDB" id="A0AAN7YT45"/>
<name>A0AAN7YT45_9MYCE</name>
<dbReference type="EMBL" id="JAVFKY010000008">
    <property type="protein sequence ID" value="KAK5574432.1"/>
    <property type="molecule type" value="Genomic_DNA"/>
</dbReference>
<dbReference type="GO" id="GO:0019905">
    <property type="term" value="F:syntaxin binding"/>
    <property type="evidence" value="ECO:0007669"/>
    <property type="project" value="TreeGrafter"/>
</dbReference>
<keyword evidence="5 9" id="KW-0653">Protein transport</keyword>
<evidence type="ECO:0000313" key="12">
    <source>
        <dbReference type="Proteomes" id="UP001344447"/>
    </source>
</evidence>
<dbReference type="InterPro" id="IPR011990">
    <property type="entry name" value="TPR-like_helical_dom_sf"/>
</dbReference>
<evidence type="ECO:0000313" key="11">
    <source>
        <dbReference type="EMBL" id="KAK5574432.1"/>
    </source>
</evidence>
<dbReference type="GO" id="GO:0005774">
    <property type="term" value="C:vacuolar membrane"/>
    <property type="evidence" value="ECO:0007669"/>
    <property type="project" value="TreeGrafter"/>
</dbReference>
<comment type="subcellular location">
    <subcellularLocation>
        <location evidence="1 9">Membrane</location>
        <topology evidence="1 9">Peripheral membrane protein</topology>
    </subcellularLocation>
</comment>
<dbReference type="CDD" id="cd15832">
    <property type="entry name" value="SNAP"/>
    <property type="match status" value="1"/>
</dbReference>
<protein>
    <recommendedName>
        <fullName evidence="7">Gamma-soluble NSF attachment protein</fullName>
    </recommendedName>
    <alternativeName>
        <fullName evidence="8">N-ethylmaleimide-sensitive factor attachment protein gamma</fullName>
    </alternativeName>
</protein>
<comment type="function">
    <text evidence="9">Required for vesicular transport between the endoplasmic reticulum and the Golgi apparatus.</text>
</comment>
<evidence type="ECO:0000256" key="4">
    <source>
        <dbReference type="ARBA" id="ARBA00022892"/>
    </source>
</evidence>
<proteinExistence type="inferred from homology"/>
<evidence type="ECO:0000256" key="8">
    <source>
        <dbReference type="ARBA" id="ARBA00042485"/>
    </source>
</evidence>
<feature type="compositionally biased region" description="Low complexity" evidence="10">
    <location>
        <begin position="297"/>
        <end position="311"/>
    </location>
</feature>
<reference evidence="11 12" key="1">
    <citation type="submission" date="2023-11" db="EMBL/GenBank/DDBJ databases">
        <title>Dfirmibasis_genome.</title>
        <authorList>
            <person name="Edelbroek B."/>
            <person name="Kjellin J."/>
            <person name="Jerlstrom-Hultqvist J."/>
            <person name="Soderbom F."/>
        </authorList>
    </citation>
    <scope>NUCLEOTIDE SEQUENCE [LARGE SCALE GENOMIC DNA]</scope>
    <source>
        <strain evidence="11 12">TNS-C-14</strain>
    </source>
</reference>
<comment type="caution">
    <text evidence="11">The sequence shown here is derived from an EMBL/GenBank/DDBJ whole genome shotgun (WGS) entry which is preliminary data.</text>
</comment>
<feature type="region of interest" description="Disordered" evidence="10">
    <location>
        <begin position="288"/>
        <end position="323"/>
    </location>
</feature>
<keyword evidence="6 9" id="KW-0472">Membrane</keyword>
<dbReference type="Pfam" id="PF14938">
    <property type="entry name" value="SNAP"/>
    <property type="match status" value="1"/>
</dbReference>
<evidence type="ECO:0000256" key="3">
    <source>
        <dbReference type="ARBA" id="ARBA00022448"/>
    </source>
</evidence>
<comment type="similarity">
    <text evidence="2 9">Belongs to the SNAP family.</text>
</comment>
<evidence type="ECO:0000256" key="10">
    <source>
        <dbReference type="SAM" id="MobiDB-lite"/>
    </source>
</evidence>
<evidence type="ECO:0000256" key="9">
    <source>
        <dbReference type="RuleBase" id="RU367013"/>
    </source>
</evidence>
<dbReference type="Gene3D" id="1.25.40.10">
    <property type="entry name" value="Tetratricopeptide repeat domain"/>
    <property type="match status" value="1"/>
</dbReference>
<keyword evidence="4 9" id="KW-0931">ER-Golgi transport</keyword>
<evidence type="ECO:0000256" key="7">
    <source>
        <dbReference type="ARBA" id="ARBA00040047"/>
    </source>
</evidence>
<dbReference type="PANTHER" id="PTHR13768:SF2">
    <property type="entry name" value="GAMMA-SOLUBLE NSF ATTACHMENT PROTEIN"/>
    <property type="match status" value="1"/>
</dbReference>
<organism evidence="11 12">
    <name type="scientific">Dictyostelium firmibasis</name>
    <dbReference type="NCBI Taxonomy" id="79012"/>
    <lineage>
        <taxon>Eukaryota</taxon>
        <taxon>Amoebozoa</taxon>
        <taxon>Evosea</taxon>
        <taxon>Eumycetozoa</taxon>
        <taxon>Dictyostelia</taxon>
        <taxon>Dictyosteliales</taxon>
        <taxon>Dictyosteliaceae</taxon>
        <taxon>Dictyostelium</taxon>
    </lineage>
</organism>
<evidence type="ECO:0000256" key="2">
    <source>
        <dbReference type="ARBA" id="ARBA00010050"/>
    </source>
</evidence>
<dbReference type="SUPFAM" id="SSF48452">
    <property type="entry name" value="TPR-like"/>
    <property type="match status" value="1"/>
</dbReference>